<accession>A0A1M7PPP1</accession>
<dbReference type="AlphaFoldDB" id="A0A1M7PPP1"/>
<gene>
    <name evidence="4" type="ORF">SAMN05192549_105269</name>
</gene>
<sequence>MAVLKKTAVSVLLLAIASLGSAQAGVLDLSSMVGGANVFSFTDFSAPSADVEGAIVAAGNVSLSSYTVNLKNKDAYGHYALIAGGNLTFKGGDILNGDTYVGGKSKISNATTASAVKGGTAPVKFATVESHLTQTSKSLSSLSSTSSAQQKWGGVYITGSNKSVEVINLDSSWLKNSTYYDISGMAKGATLIVNVKGSSALLQGGYQAFDGYNVLFNFSDATALNIATGANVSLLAPNARVNGGSGVINGNVIVDAWSSQVQINASNFFKQANIQAFAAPVPEPETYAMMLAGLGVAGFMARRRKQAAAAR</sequence>
<proteinExistence type="predicted"/>
<dbReference type="RefSeq" id="WP_072785087.1">
    <property type="nucleotide sequence ID" value="NZ_FRCX01000005.1"/>
</dbReference>
<feature type="chain" id="PRO_5012839390" evidence="1">
    <location>
        <begin position="25"/>
        <end position="311"/>
    </location>
</feature>
<keyword evidence="5" id="KW-1185">Reference proteome</keyword>
<dbReference type="STRING" id="551987.SAMN05192549_105269"/>
<dbReference type="InterPro" id="IPR026588">
    <property type="entry name" value="Choice_anch_A"/>
</dbReference>
<keyword evidence="1" id="KW-0732">Signal</keyword>
<evidence type="ECO:0000256" key="1">
    <source>
        <dbReference type="SAM" id="SignalP"/>
    </source>
</evidence>
<dbReference type="OrthoDB" id="5455375at2"/>
<dbReference type="EMBL" id="FRCX01000005">
    <property type="protein sequence ID" value="SHN19129.1"/>
    <property type="molecule type" value="Genomic_DNA"/>
</dbReference>
<dbReference type="NCBIfam" id="TIGR02595">
    <property type="entry name" value="PEP_CTERM"/>
    <property type="match status" value="1"/>
</dbReference>
<dbReference type="Pfam" id="PF20597">
    <property type="entry name" value="pAdhesive_15"/>
    <property type="match status" value="1"/>
</dbReference>
<evidence type="ECO:0000259" key="3">
    <source>
        <dbReference type="Pfam" id="PF20597"/>
    </source>
</evidence>
<organism evidence="4 5">
    <name type="scientific">Duganella sacchari</name>
    <dbReference type="NCBI Taxonomy" id="551987"/>
    <lineage>
        <taxon>Bacteria</taxon>
        <taxon>Pseudomonadati</taxon>
        <taxon>Pseudomonadota</taxon>
        <taxon>Betaproteobacteria</taxon>
        <taxon>Burkholderiales</taxon>
        <taxon>Oxalobacteraceae</taxon>
        <taxon>Telluria group</taxon>
        <taxon>Duganella</taxon>
    </lineage>
</organism>
<evidence type="ECO:0000313" key="4">
    <source>
        <dbReference type="EMBL" id="SHN19129.1"/>
    </source>
</evidence>
<reference evidence="5" key="1">
    <citation type="submission" date="2016-11" db="EMBL/GenBank/DDBJ databases">
        <authorList>
            <person name="Varghese N."/>
            <person name="Submissions S."/>
        </authorList>
    </citation>
    <scope>NUCLEOTIDE SEQUENCE [LARGE SCALE GENOMIC DNA]</scope>
    <source>
        <strain evidence="5">Sac-22</strain>
    </source>
</reference>
<protein>
    <submittedName>
        <fullName evidence="4">PEP-CTERM protein-sorting domain-containing protein/choice-of-anchor A domain-containing protein</fullName>
    </submittedName>
</protein>
<dbReference type="Pfam" id="PF07589">
    <property type="entry name" value="PEP-CTERM"/>
    <property type="match status" value="1"/>
</dbReference>
<feature type="domain" description="Ice-binding protein C-terminal" evidence="2">
    <location>
        <begin position="280"/>
        <end position="304"/>
    </location>
</feature>
<feature type="signal peptide" evidence="1">
    <location>
        <begin position="1"/>
        <end position="24"/>
    </location>
</feature>
<name>A0A1M7PPP1_9BURK</name>
<dbReference type="NCBIfam" id="TIGR04215">
    <property type="entry name" value="choice_anch_A"/>
    <property type="match status" value="1"/>
</dbReference>
<dbReference type="Proteomes" id="UP000184339">
    <property type="component" value="Unassembled WGS sequence"/>
</dbReference>
<dbReference type="InterPro" id="IPR013424">
    <property type="entry name" value="Ice-binding_C"/>
</dbReference>
<feature type="domain" description="Choice-of-anchor A" evidence="3">
    <location>
        <begin position="37"/>
        <end position="264"/>
    </location>
</feature>
<evidence type="ECO:0000313" key="5">
    <source>
        <dbReference type="Proteomes" id="UP000184339"/>
    </source>
</evidence>
<evidence type="ECO:0000259" key="2">
    <source>
        <dbReference type="Pfam" id="PF07589"/>
    </source>
</evidence>